<evidence type="ECO:0000313" key="2">
    <source>
        <dbReference type="EMBL" id="EPR35364.1"/>
    </source>
</evidence>
<dbReference type="RefSeq" id="WP_020885951.1">
    <property type="nucleotide sequence ID" value="NZ_ATHI01000004.1"/>
</dbReference>
<dbReference type="AlphaFoldDB" id="S7UN09"/>
<organism evidence="2 3">
    <name type="scientific">Alkalidesulfovibrio alkalitolerans DSM 16529</name>
    <dbReference type="NCBI Taxonomy" id="1121439"/>
    <lineage>
        <taxon>Bacteria</taxon>
        <taxon>Pseudomonadati</taxon>
        <taxon>Thermodesulfobacteriota</taxon>
        <taxon>Desulfovibrionia</taxon>
        <taxon>Desulfovibrionales</taxon>
        <taxon>Desulfovibrionaceae</taxon>
        <taxon>Alkalidesulfovibrio</taxon>
    </lineage>
</organism>
<reference evidence="2 3" key="1">
    <citation type="journal article" date="2013" name="Genome Announc.">
        <title>Draft genome sequences for three mercury-methylating, sulfate-reducing bacteria.</title>
        <authorList>
            <person name="Brown S.D."/>
            <person name="Hurt R.A.Jr."/>
            <person name="Gilmour C.C."/>
            <person name="Elias D.A."/>
        </authorList>
    </citation>
    <scope>NUCLEOTIDE SEQUENCE [LARGE SCALE GENOMIC DNA]</scope>
    <source>
        <strain evidence="2 3">DSM 16529</strain>
    </source>
</reference>
<sequence length="149" mass="15599">MAAQLVLILLAVAAGMTAPVQAGINVHLRSYLHSAYAASFTSFVIGTLALAGLLLLRRETVPFGAAFAQAPWWVWSGGFIGAFFVTVSIVVAPRLGAATMMALFVTGQMIAGLVLDHYGLIGFQQNSATPLRILGAALLIVGVILIRGF</sequence>
<protein>
    <recommendedName>
        <fullName evidence="4">DMT family transporter</fullName>
    </recommendedName>
</protein>
<evidence type="ECO:0008006" key="4">
    <source>
        <dbReference type="Google" id="ProtNLM"/>
    </source>
</evidence>
<proteinExistence type="predicted"/>
<keyword evidence="1" id="KW-0472">Membrane</keyword>
<feature type="transmembrane region" description="Helical" evidence="1">
    <location>
        <begin position="98"/>
        <end position="119"/>
    </location>
</feature>
<dbReference type="Proteomes" id="UP000014975">
    <property type="component" value="Unassembled WGS sequence"/>
</dbReference>
<keyword evidence="1" id="KW-1133">Transmembrane helix</keyword>
<comment type="caution">
    <text evidence="2">The sequence shown here is derived from an EMBL/GenBank/DDBJ whole genome shotgun (WGS) entry which is preliminary data.</text>
</comment>
<dbReference type="EMBL" id="ATHI01000004">
    <property type="protein sequence ID" value="EPR35364.1"/>
    <property type="molecule type" value="Genomic_DNA"/>
</dbReference>
<dbReference type="Pfam" id="PF04657">
    <property type="entry name" value="DMT_YdcZ"/>
    <property type="match status" value="1"/>
</dbReference>
<gene>
    <name evidence="2" type="ORF">dsat_2065</name>
</gene>
<dbReference type="STRING" id="1121439.dsat_2065"/>
<name>S7UN09_9BACT</name>
<dbReference type="PANTHER" id="PTHR34821:SF2">
    <property type="entry name" value="INNER MEMBRANE PROTEIN YDCZ"/>
    <property type="match status" value="1"/>
</dbReference>
<keyword evidence="3" id="KW-1185">Reference proteome</keyword>
<feature type="transmembrane region" description="Helical" evidence="1">
    <location>
        <begin position="32"/>
        <end position="56"/>
    </location>
</feature>
<keyword evidence="1" id="KW-0812">Transmembrane</keyword>
<feature type="transmembrane region" description="Helical" evidence="1">
    <location>
        <begin position="131"/>
        <end position="148"/>
    </location>
</feature>
<dbReference type="OrthoDB" id="9097160at2"/>
<accession>S7UN09</accession>
<dbReference type="InterPro" id="IPR006750">
    <property type="entry name" value="YdcZ"/>
</dbReference>
<evidence type="ECO:0000313" key="3">
    <source>
        <dbReference type="Proteomes" id="UP000014975"/>
    </source>
</evidence>
<evidence type="ECO:0000256" key="1">
    <source>
        <dbReference type="SAM" id="Phobius"/>
    </source>
</evidence>
<dbReference type="PATRIC" id="fig|1121439.3.peg.448"/>
<dbReference type="PANTHER" id="PTHR34821">
    <property type="entry name" value="INNER MEMBRANE PROTEIN YDCZ"/>
    <property type="match status" value="1"/>
</dbReference>
<dbReference type="eggNOG" id="COG3238">
    <property type="taxonomic scope" value="Bacteria"/>
</dbReference>
<dbReference type="GO" id="GO:0005886">
    <property type="term" value="C:plasma membrane"/>
    <property type="evidence" value="ECO:0007669"/>
    <property type="project" value="TreeGrafter"/>
</dbReference>
<feature type="transmembrane region" description="Helical" evidence="1">
    <location>
        <begin position="72"/>
        <end position="92"/>
    </location>
</feature>